<keyword evidence="1" id="KW-0812">Transmembrane</keyword>
<feature type="transmembrane region" description="Helical" evidence="1">
    <location>
        <begin position="118"/>
        <end position="138"/>
    </location>
</feature>
<feature type="transmembrane region" description="Helical" evidence="1">
    <location>
        <begin position="80"/>
        <end position="106"/>
    </location>
</feature>
<name>A0A853D1S2_9MICO</name>
<feature type="transmembrane region" description="Helical" evidence="1">
    <location>
        <begin position="166"/>
        <end position="188"/>
    </location>
</feature>
<proteinExistence type="predicted"/>
<evidence type="ECO:0000256" key="1">
    <source>
        <dbReference type="SAM" id="Phobius"/>
    </source>
</evidence>
<evidence type="ECO:0000313" key="3">
    <source>
        <dbReference type="Proteomes" id="UP000578352"/>
    </source>
</evidence>
<feature type="transmembrane region" description="Helical" evidence="1">
    <location>
        <begin position="38"/>
        <end position="60"/>
    </location>
</feature>
<gene>
    <name evidence="2" type="ORF">HNR13_003257</name>
</gene>
<dbReference type="Proteomes" id="UP000578352">
    <property type="component" value="Unassembled WGS sequence"/>
</dbReference>
<comment type="caution">
    <text evidence="2">The sequence shown here is derived from an EMBL/GenBank/DDBJ whole genome shotgun (WGS) entry which is preliminary data.</text>
</comment>
<dbReference type="RefSeq" id="WP_246312794.1">
    <property type="nucleotide sequence ID" value="NZ_BAABEH010000001.1"/>
</dbReference>
<feature type="transmembrane region" description="Helical" evidence="1">
    <location>
        <begin position="195"/>
        <end position="222"/>
    </location>
</feature>
<protein>
    <submittedName>
        <fullName evidence="2">Uncharacterized protein</fullName>
    </submittedName>
</protein>
<keyword evidence="1" id="KW-0472">Membrane</keyword>
<evidence type="ECO:0000313" key="2">
    <source>
        <dbReference type="EMBL" id="NYJ24970.1"/>
    </source>
</evidence>
<sequence>MTTLSQTPGAPALHTSPGAAARTWRIVRLNLVNKWTTIYVPVMIMFFIWLVNWLIWWIIWGATAPADRAKALDGTQWSGGAFYIFVYMLVVGIQVISATFPFALGYSVTRRDFSLGSGLTFLLLSAGYALGFAVLSMVEEWTNGWGLGGHLFTSVYFAGESFAGRLFIVFSGMLFFFAIGAFSAALFMRWRLYGVLAVVAALVLLLVGGAALITFTASWPAVGAWFAANGPLGVTAWLLVPTALAALAGFAVLGRATPRS</sequence>
<reference evidence="2 3" key="1">
    <citation type="submission" date="2020-07" db="EMBL/GenBank/DDBJ databases">
        <title>Sequencing the genomes of 1000 actinobacteria strains.</title>
        <authorList>
            <person name="Klenk H.-P."/>
        </authorList>
    </citation>
    <scope>NUCLEOTIDE SEQUENCE [LARGE SCALE GENOMIC DNA]</scope>
    <source>
        <strain evidence="2 3">DSM 15165</strain>
    </source>
</reference>
<feature type="transmembrane region" description="Helical" evidence="1">
    <location>
        <begin position="234"/>
        <end position="254"/>
    </location>
</feature>
<accession>A0A853D1S2</accession>
<dbReference type="EMBL" id="JACCFL010000001">
    <property type="protein sequence ID" value="NYJ24970.1"/>
    <property type="molecule type" value="Genomic_DNA"/>
</dbReference>
<keyword evidence="1" id="KW-1133">Transmembrane helix</keyword>
<dbReference type="AlphaFoldDB" id="A0A853D1S2"/>
<organism evidence="2 3">
    <name type="scientific">Leifsonia shinshuensis</name>
    <dbReference type="NCBI Taxonomy" id="150026"/>
    <lineage>
        <taxon>Bacteria</taxon>
        <taxon>Bacillati</taxon>
        <taxon>Actinomycetota</taxon>
        <taxon>Actinomycetes</taxon>
        <taxon>Micrococcales</taxon>
        <taxon>Microbacteriaceae</taxon>
        <taxon>Leifsonia</taxon>
    </lineage>
</organism>